<dbReference type="GO" id="GO:0003911">
    <property type="term" value="F:DNA ligase (NAD+) activity"/>
    <property type="evidence" value="ECO:0007669"/>
    <property type="project" value="UniProtKB-EC"/>
</dbReference>
<dbReference type="CDD" id="cd17748">
    <property type="entry name" value="BRCT_DNA_ligase_like"/>
    <property type="match status" value="1"/>
</dbReference>
<feature type="binding site" evidence="7">
    <location>
        <position position="420"/>
    </location>
    <ligand>
        <name>Zn(2+)</name>
        <dbReference type="ChEBI" id="CHEBI:29105"/>
    </ligand>
</feature>
<dbReference type="EMBL" id="JADQDK010000001">
    <property type="protein sequence ID" value="MBW0135786.1"/>
    <property type="molecule type" value="Genomic_DNA"/>
</dbReference>
<feature type="compositionally biased region" description="Low complexity" evidence="10">
    <location>
        <begin position="614"/>
        <end position="627"/>
    </location>
</feature>
<reference evidence="12 13" key="1">
    <citation type="submission" date="2020-11" db="EMBL/GenBank/DDBJ databases">
        <title>Pseudonocardia abyssalis sp. nov. and Pseudonocardia oceani sp. nov., description and phylogenomic analysis of two novel actinomycetes isolated from the deep Southern Ocean.</title>
        <authorList>
            <person name="Parra J."/>
        </authorList>
    </citation>
    <scope>NUCLEOTIDE SEQUENCE [LARGE SCALE GENOMIC DNA]</scope>
    <source>
        <strain evidence="12 13">KRD-168</strain>
    </source>
</reference>
<feature type="binding site" evidence="7">
    <location>
        <begin position="44"/>
        <end position="48"/>
    </location>
    <ligand>
        <name>NAD(+)</name>
        <dbReference type="ChEBI" id="CHEBI:57540"/>
    </ligand>
</feature>
<dbReference type="Pfam" id="PF01653">
    <property type="entry name" value="DNA_ligase_aden"/>
    <property type="match status" value="1"/>
</dbReference>
<dbReference type="SMART" id="SM00292">
    <property type="entry name" value="BRCT"/>
    <property type="match status" value="1"/>
</dbReference>
<sequence length="852" mass="90005">MSGHLGSLATVSPVPAAERHAQLAEEVSGHLFRYHVLDAPIISDGQFDELWRELLALEEEHPELVTPESPTQRVGGFSTVFTAHDHLERMLSLDNAFAADELRTWAERVARDVDAEEVHYLCELKIDGLAVNLLYEDGKLTRALTRGDGRTGEDITLNMRTLEEVPEQLTGTAEFPVPALVEVRGEVYFRLSDFQALNALMVEAGKPVYANPRNTAAGSLRQKDPRVTASRHLRLICHGFGKREGFALVRQSQGYDALRAWGLPVSERTVVLSGVDEVVAHIVHWGEHRHDIEHEIDGVVVKVDEVALQRRLGSTSRAPRWAIAYKYPPEEAITTLLDIQVNVGRTGRVTPFAVMEPVVVAGSTVSMATLHNAQEVVRKGVLIGDRVVIRKAGDVIPEVLGPVVDVRPADARAFVMPTHCPECGTRLAQQKAGDADLRCPNSRSCPAQLRERLFHVAGRGSFDIEGLGYEAAVALLTAGVVRDEGDVFALTEDDLLRTDLFRTKAGELSANGRKLLVNLEAVKDRPLWRVLVGLSIRHVGPTAAQALAREFTSMEAIEAAAEAVARATEAAGLAITSDGSAAEAEDLAVAEPSNAVAADVDAGAGDPAVRDAAADTGDTVDTQAAGGSPVGDAPPGTDADAIGAADADAAADAAADADAADADAAADGDAAADADADAEAAAPIGLSAEERALAAEKQARAEARARAKELAAALAPIAGVEGVGPTIAAALRDWFSVDWHRDVVARWRAAGVRMVDEVDASVGRTLEGMSIVITGSMEGFSRDEAKEAITARGGRAAGSVSKKTAFVVAGEAPGSKYEKALEVGVPILDEAGFRILLDRGPDAATEVATIGG</sequence>
<dbReference type="PROSITE" id="PS50172">
    <property type="entry name" value="BRCT"/>
    <property type="match status" value="1"/>
</dbReference>
<dbReference type="InterPro" id="IPR001357">
    <property type="entry name" value="BRCT_dom"/>
</dbReference>
<dbReference type="Proteomes" id="UP000694287">
    <property type="component" value="Unassembled WGS sequence"/>
</dbReference>
<keyword evidence="7" id="KW-0464">Manganese</keyword>
<keyword evidence="1 7" id="KW-0235">DNA replication</keyword>
<evidence type="ECO:0000313" key="12">
    <source>
        <dbReference type="EMBL" id="MBW0135786.1"/>
    </source>
</evidence>
<dbReference type="InterPro" id="IPR004150">
    <property type="entry name" value="NAD_DNA_ligase_OB"/>
</dbReference>
<dbReference type="PANTHER" id="PTHR23389">
    <property type="entry name" value="CHROMOSOME TRANSMISSION FIDELITY FACTOR 18"/>
    <property type="match status" value="1"/>
</dbReference>
<feature type="domain" description="BRCT" evidence="11">
    <location>
        <begin position="761"/>
        <end position="830"/>
    </location>
</feature>
<dbReference type="Pfam" id="PF00533">
    <property type="entry name" value="BRCT"/>
    <property type="match status" value="1"/>
</dbReference>
<dbReference type="EC" id="6.5.1.2" evidence="7 8"/>
<feature type="binding site" evidence="7">
    <location>
        <position position="326"/>
    </location>
    <ligand>
        <name>NAD(+)</name>
        <dbReference type="ChEBI" id="CHEBI:57540"/>
    </ligand>
</feature>
<feature type="binding site" evidence="7">
    <location>
        <position position="302"/>
    </location>
    <ligand>
        <name>NAD(+)</name>
        <dbReference type="ChEBI" id="CHEBI:57540"/>
    </ligand>
</feature>
<feature type="coiled-coil region" evidence="9">
    <location>
        <begin position="686"/>
        <end position="713"/>
    </location>
</feature>
<keyword evidence="2 7" id="KW-0479">Metal-binding</keyword>
<dbReference type="NCBIfam" id="TIGR00575">
    <property type="entry name" value="dnlj"/>
    <property type="match status" value="1"/>
</dbReference>
<keyword evidence="4 7" id="KW-0862">Zinc</keyword>
<feature type="binding site" evidence="7">
    <location>
        <begin position="92"/>
        <end position="93"/>
    </location>
    <ligand>
        <name>NAD(+)</name>
        <dbReference type="ChEBI" id="CHEBI:57540"/>
    </ligand>
</feature>
<evidence type="ECO:0000256" key="10">
    <source>
        <dbReference type="SAM" id="MobiDB-lite"/>
    </source>
</evidence>
<organism evidence="12 13">
    <name type="scientific">Pseudonocardia abyssalis</name>
    <dbReference type="NCBI Taxonomy" id="2792008"/>
    <lineage>
        <taxon>Bacteria</taxon>
        <taxon>Bacillati</taxon>
        <taxon>Actinomycetota</taxon>
        <taxon>Actinomycetes</taxon>
        <taxon>Pseudonocardiales</taxon>
        <taxon>Pseudonocardiaceae</taxon>
        <taxon>Pseudonocardia</taxon>
    </lineage>
</organism>
<evidence type="ECO:0000256" key="7">
    <source>
        <dbReference type="HAMAP-Rule" id="MF_01588"/>
    </source>
</evidence>
<dbReference type="SMART" id="SM00532">
    <property type="entry name" value="LIGANc"/>
    <property type="match status" value="1"/>
</dbReference>
<dbReference type="Pfam" id="PF12826">
    <property type="entry name" value="HHH_2"/>
    <property type="match status" value="1"/>
</dbReference>
<evidence type="ECO:0000256" key="6">
    <source>
        <dbReference type="ARBA" id="ARBA00023204"/>
    </source>
</evidence>
<feature type="binding site" evidence="7">
    <location>
        <position position="146"/>
    </location>
    <ligand>
        <name>NAD(+)</name>
        <dbReference type="ChEBI" id="CHEBI:57540"/>
    </ligand>
</feature>
<accession>A0ABS6UU82</accession>
<feature type="binding site" evidence="7">
    <location>
        <position position="439"/>
    </location>
    <ligand>
        <name>Zn(2+)</name>
        <dbReference type="ChEBI" id="CHEBI:29105"/>
    </ligand>
</feature>
<dbReference type="HAMAP" id="MF_01588">
    <property type="entry name" value="DNA_ligase_A"/>
    <property type="match status" value="1"/>
</dbReference>
<comment type="catalytic activity">
    <reaction evidence="7 8">
        <text>NAD(+) + (deoxyribonucleotide)n-3'-hydroxyl + 5'-phospho-(deoxyribonucleotide)m = (deoxyribonucleotide)n+m + AMP + beta-nicotinamide D-nucleotide.</text>
        <dbReference type="EC" id="6.5.1.2"/>
    </reaction>
</comment>
<evidence type="ECO:0000256" key="5">
    <source>
        <dbReference type="ARBA" id="ARBA00022842"/>
    </source>
</evidence>
<feature type="binding site" evidence="7">
    <location>
        <position position="123"/>
    </location>
    <ligand>
        <name>NAD(+)</name>
        <dbReference type="ChEBI" id="CHEBI:57540"/>
    </ligand>
</feature>
<dbReference type="InterPro" id="IPR033136">
    <property type="entry name" value="DNA_ligase_CS"/>
</dbReference>
<comment type="similarity">
    <text evidence="7">Belongs to the NAD-dependent DNA ligase family. LigA subfamily.</text>
</comment>
<protein>
    <recommendedName>
        <fullName evidence="7 8">DNA ligase</fullName>
        <ecNumber evidence="7 8">6.5.1.2</ecNumber>
    </recommendedName>
    <alternativeName>
        <fullName evidence="7">Polydeoxyribonucleotide synthase [NAD(+)]</fullName>
    </alternativeName>
</protein>
<feature type="binding site" evidence="7">
    <location>
        <position position="423"/>
    </location>
    <ligand>
        <name>Zn(2+)</name>
        <dbReference type="ChEBI" id="CHEBI:29105"/>
    </ligand>
</feature>
<feature type="region of interest" description="Disordered" evidence="10">
    <location>
        <begin position="606"/>
        <end position="641"/>
    </location>
</feature>
<dbReference type="InterPro" id="IPR013839">
    <property type="entry name" value="DNAligase_adenylation"/>
</dbReference>
<keyword evidence="9" id="KW-0175">Coiled coil</keyword>
<comment type="caution">
    <text evidence="12">The sequence shown here is derived from an EMBL/GenBank/DDBJ whole genome shotgun (WGS) entry which is preliminary data.</text>
</comment>
<keyword evidence="6 7" id="KW-0234">DNA repair</keyword>
<dbReference type="PROSITE" id="PS01056">
    <property type="entry name" value="DNA_LIGASE_N2"/>
    <property type="match status" value="1"/>
</dbReference>
<evidence type="ECO:0000256" key="3">
    <source>
        <dbReference type="ARBA" id="ARBA00022763"/>
    </source>
</evidence>
<keyword evidence="7 8" id="KW-0520">NAD</keyword>
<keyword evidence="5 7" id="KW-0460">Magnesium</keyword>
<name>A0ABS6UU82_9PSEU</name>
<keyword evidence="7 8" id="KW-0436">Ligase</keyword>
<comment type="cofactor">
    <cofactor evidence="7">
        <name>Mg(2+)</name>
        <dbReference type="ChEBI" id="CHEBI:18420"/>
    </cofactor>
    <cofactor evidence="7">
        <name>Mn(2+)</name>
        <dbReference type="ChEBI" id="CHEBI:29035"/>
    </cofactor>
</comment>
<feature type="binding site" evidence="7">
    <location>
        <position position="186"/>
    </location>
    <ligand>
        <name>NAD(+)</name>
        <dbReference type="ChEBI" id="CHEBI:57540"/>
    </ligand>
</feature>
<dbReference type="InterPro" id="IPR018239">
    <property type="entry name" value="DNA_ligase_AS"/>
</dbReference>
<dbReference type="Pfam" id="PF03120">
    <property type="entry name" value="OB_DNA_ligase"/>
    <property type="match status" value="1"/>
</dbReference>
<dbReference type="NCBIfam" id="NF005932">
    <property type="entry name" value="PRK07956.1"/>
    <property type="match status" value="1"/>
</dbReference>
<feature type="binding site" evidence="7">
    <location>
        <position position="445"/>
    </location>
    <ligand>
        <name>Zn(2+)</name>
        <dbReference type="ChEBI" id="CHEBI:29105"/>
    </ligand>
</feature>
<proteinExistence type="inferred from homology"/>
<gene>
    <name evidence="7 12" type="primary">ligA</name>
    <name evidence="12" type="ORF">I4I81_16195</name>
</gene>
<keyword evidence="3 7" id="KW-0227">DNA damage</keyword>
<keyword evidence="13" id="KW-1185">Reference proteome</keyword>
<evidence type="ECO:0000256" key="9">
    <source>
        <dbReference type="SAM" id="Coils"/>
    </source>
</evidence>
<dbReference type="InterPro" id="IPR041663">
    <property type="entry name" value="DisA/LigA_HHH"/>
</dbReference>
<feature type="active site" description="N6-AMP-lysine intermediate" evidence="7">
    <location>
        <position position="125"/>
    </location>
</feature>
<dbReference type="Pfam" id="PF03119">
    <property type="entry name" value="DNA_ligase_ZBD"/>
    <property type="match status" value="1"/>
</dbReference>
<dbReference type="CDD" id="cd00114">
    <property type="entry name" value="LIGANc"/>
    <property type="match status" value="1"/>
</dbReference>
<evidence type="ECO:0000256" key="4">
    <source>
        <dbReference type="ARBA" id="ARBA00022833"/>
    </source>
</evidence>
<comment type="function">
    <text evidence="7">DNA ligase that catalyzes the formation of phosphodiester linkages between 5'-phosphoryl and 3'-hydroxyl groups in double-stranded DNA using NAD as a coenzyme and as the energy source for the reaction. It is essential for DNA replication and repair of damaged DNA.</text>
</comment>
<dbReference type="PROSITE" id="PS01055">
    <property type="entry name" value="DNA_LIGASE_N1"/>
    <property type="match status" value="1"/>
</dbReference>
<evidence type="ECO:0000256" key="1">
    <source>
        <dbReference type="ARBA" id="ARBA00022705"/>
    </source>
</evidence>
<dbReference type="PANTHER" id="PTHR23389:SF9">
    <property type="entry name" value="DNA LIGASE"/>
    <property type="match status" value="1"/>
</dbReference>
<dbReference type="InterPro" id="IPR004149">
    <property type="entry name" value="Znf_DNAligase_C4"/>
</dbReference>
<evidence type="ECO:0000313" key="13">
    <source>
        <dbReference type="Proteomes" id="UP000694287"/>
    </source>
</evidence>
<evidence type="ECO:0000259" key="11">
    <source>
        <dbReference type="PROSITE" id="PS50172"/>
    </source>
</evidence>
<dbReference type="InterPro" id="IPR001679">
    <property type="entry name" value="DNA_ligase"/>
</dbReference>
<evidence type="ECO:0000256" key="2">
    <source>
        <dbReference type="ARBA" id="ARBA00022723"/>
    </source>
</evidence>
<evidence type="ECO:0000256" key="8">
    <source>
        <dbReference type="RuleBase" id="RU000618"/>
    </source>
</evidence>
<dbReference type="InterPro" id="IPR013840">
    <property type="entry name" value="DNAligase_N"/>
</dbReference>